<protein>
    <recommendedName>
        <fullName evidence="3">HTH myb-type domain-containing protein</fullName>
    </recommendedName>
</protein>
<proteinExistence type="predicted"/>
<organism evidence="4 5">
    <name type="scientific">Saprolegnia diclina (strain VS20)</name>
    <dbReference type="NCBI Taxonomy" id="1156394"/>
    <lineage>
        <taxon>Eukaryota</taxon>
        <taxon>Sar</taxon>
        <taxon>Stramenopiles</taxon>
        <taxon>Oomycota</taxon>
        <taxon>Saprolegniomycetes</taxon>
        <taxon>Saprolegniales</taxon>
        <taxon>Saprolegniaceae</taxon>
        <taxon>Saprolegnia</taxon>
    </lineage>
</organism>
<dbReference type="EMBL" id="JH767134">
    <property type="protein sequence ID" value="EQC41204.1"/>
    <property type="molecule type" value="Genomic_DNA"/>
</dbReference>
<gene>
    <name evidence="4" type="ORF">SDRG_01180</name>
</gene>
<dbReference type="CDD" id="cd00167">
    <property type="entry name" value="SANT"/>
    <property type="match status" value="1"/>
</dbReference>
<sequence length="182" mass="20718">MLTPATTPRDDPSKKRRRPETTSTTTNAVPGQGPWTNDEHERFLLGIRLFSEGPWKAVAEFVQTRNAKQTQTHMQKCKEKMLRKLRTMDINVDDVSAEYDASKAMGTIKTFKQLHYKQCEDAKLPDVHPIPFDPTKTPTTDDAMELHVFASIASMMNFDECLDFFLDDMAPTLLGDDDDDAY</sequence>
<dbReference type="Pfam" id="PF00249">
    <property type="entry name" value="Myb_DNA-binding"/>
    <property type="match status" value="1"/>
</dbReference>
<dbReference type="VEuPathDB" id="FungiDB:SDRG_01180"/>
<dbReference type="Gene3D" id="1.10.10.60">
    <property type="entry name" value="Homeodomain-like"/>
    <property type="match status" value="1"/>
</dbReference>
<dbReference type="InterPro" id="IPR009057">
    <property type="entry name" value="Homeodomain-like_sf"/>
</dbReference>
<dbReference type="InterPro" id="IPR001005">
    <property type="entry name" value="SANT/Myb"/>
</dbReference>
<dbReference type="OMA" id="CEDAKLP"/>
<dbReference type="InterPro" id="IPR017930">
    <property type="entry name" value="Myb_dom"/>
</dbReference>
<dbReference type="STRING" id="1156394.T0QSQ9"/>
<accession>T0QSQ9</accession>
<evidence type="ECO:0000256" key="2">
    <source>
        <dbReference type="SAM" id="MobiDB-lite"/>
    </source>
</evidence>
<reference evidence="4 5" key="1">
    <citation type="submission" date="2012-04" db="EMBL/GenBank/DDBJ databases">
        <title>The Genome Sequence of Saprolegnia declina VS20.</title>
        <authorList>
            <consortium name="The Broad Institute Genome Sequencing Platform"/>
            <person name="Russ C."/>
            <person name="Nusbaum C."/>
            <person name="Tyler B."/>
            <person name="van West P."/>
            <person name="Dieguez-Uribeondo J."/>
            <person name="de Bruijn I."/>
            <person name="Tripathy S."/>
            <person name="Jiang R."/>
            <person name="Young S.K."/>
            <person name="Zeng Q."/>
            <person name="Gargeya S."/>
            <person name="Fitzgerald M."/>
            <person name="Haas B."/>
            <person name="Abouelleil A."/>
            <person name="Alvarado L."/>
            <person name="Arachchi H.M."/>
            <person name="Berlin A."/>
            <person name="Chapman S.B."/>
            <person name="Goldberg J."/>
            <person name="Griggs A."/>
            <person name="Gujja S."/>
            <person name="Hansen M."/>
            <person name="Howarth C."/>
            <person name="Imamovic A."/>
            <person name="Larimer J."/>
            <person name="McCowen C."/>
            <person name="Montmayeur A."/>
            <person name="Murphy C."/>
            <person name="Neiman D."/>
            <person name="Pearson M."/>
            <person name="Priest M."/>
            <person name="Roberts A."/>
            <person name="Saif S."/>
            <person name="Shea T."/>
            <person name="Sisk P."/>
            <person name="Sykes S."/>
            <person name="Wortman J."/>
            <person name="Nusbaum C."/>
            <person name="Birren B."/>
        </authorList>
    </citation>
    <scope>NUCLEOTIDE SEQUENCE [LARGE SCALE GENOMIC DNA]</scope>
    <source>
        <strain evidence="4 5">VS20</strain>
    </source>
</reference>
<dbReference type="PANTHER" id="PTHR12802:SF155">
    <property type="entry name" value="DEUBIQUITINASE MYSM1"/>
    <property type="match status" value="1"/>
</dbReference>
<dbReference type="SMART" id="SM00717">
    <property type="entry name" value="SANT"/>
    <property type="match status" value="1"/>
</dbReference>
<name>T0QSQ9_SAPDV</name>
<feature type="domain" description="HTH myb-type" evidence="3">
    <location>
        <begin position="33"/>
        <end position="82"/>
    </location>
</feature>
<evidence type="ECO:0000256" key="1">
    <source>
        <dbReference type="ARBA" id="ARBA00023242"/>
    </source>
</evidence>
<dbReference type="AlphaFoldDB" id="T0QSQ9"/>
<dbReference type="PROSITE" id="PS51294">
    <property type="entry name" value="HTH_MYB"/>
    <property type="match status" value="1"/>
</dbReference>
<keyword evidence="5" id="KW-1185">Reference proteome</keyword>
<dbReference type="Proteomes" id="UP000030762">
    <property type="component" value="Unassembled WGS sequence"/>
</dbReference>
<feature type="region of interest" description="Disordered" evidence="2">
    <location>
        <begin position="1"/>
        <end position="37"/>
    </location>
</feature>
<dbReference type="OrthoDB" id="118550at2759"/>
<dbReference type="SUPFAM" id="SSF46689">
    <property type="entry name" value="Homeodomain-like"/>
    <property type="match status" value="1"/>
</dbReference>
<dbReference type="InParanoid" id="T0QSQ9"/>
<evidence type="ECO:0000313" key="5">
    <source>
        <dbReference type="Proteomes" id="UP000030762"/>
    </source>
</evidence>
<dbReference type="GeneID" id="19941907"/>
<keyword evidence="1" id="KW-0539">Nucleus</keyword>
<evidence type="ECO:0000259" key="3">
    <source>
        <dbReference type="PROSITE" id="PS51294"/>
    </source>
</evidence>
<dbReference type="PANTHER" id="PTHR12802">
    <property type="entry name" value="SWI/SNF COMPLEX-RELATED"/>
    <property type="match status" value="1"/>
</dbReference>
<evidence type="ECO:0000313" key="4">
    <source>
        <dbReference type="EMBL" id="EQC41204.1"/>
    </source>
</evidence>
<dbReference type="RefSeq" id="XP_008604918.1">
    <property type="nucleotide sequence ID" value="XM_008606696.1"/>
</dbReference>